<keyword evidence="2" id="KW-1185">Reference proteome</keyword>
<accession>A0A9X1ST19</accession>
<gene>
    <name evidence="1" type="ORF">LR394_10520</name>
</gene>
<name>A0A9X1ST19_9ACTN</name>
<comment type="caution">
    <text evidence="1">The sequence shown here is derived from an EMBL/GenBank/DDBJ whole genome shotgun (WGS) entry which is preliminary data.</text>
</comment>
<dbReference type="AlphaFoldDB" id="A0A9X1ST19"/>
<organism evidence="1 2">
    <name type="scientific">Kineosporia babensis</name>
    <dbReference type="NCBI Taxonomy" id="499548"/>
    <lineage>
        <taxon>Bacteria</taxon>
        <taxon>Bacillati</taxon>
        <taxon>Actinomycetota</taxon>
        <taxon>Actinomycetes</taxon>
        <taxon>Kineosporiales</taxon>
        <taxon>Kineosporiaceae</taxon>
        <taxon>Kineosporia</taxon>
    </lineage>
</organism>
<reference evidence="1" key="1">
    <citation type="submission" date="2021-11" db="EMBL/GenBank/DDBJ databases">
        <title>Streptomyces corallinus and Kineosporia corallina sp. nov., two new coral-derived marine actinobacteria.</title>
        <authorList>
            <person name="Buangrab K."/>
            <person name="Sutthacheep M."/>
            <person name="Yeemin T."/>
            <person name="Harunari E."/>
            <person name="Igarashi Y."/>
            <person name="Sripreechasak P."/>
            <person name="Kanchanasin P."/>
            <person name="Tanasupawat S."/>
            <person name="Phongsopitanun W."/>
        </authorList>
    </citation>
    <scope>NUCLEOTIDE SEQUENCE</scope>
    <source>
        <strain evidence="1">JCM 31032</strain>
    </source>
</reference>
<evidence type="ECO:0000313" key="2">
    <source>
        <dbReference type="Proteomes" id="UP001138997"/>
    </source>
</evidence>
<sequence length="527" mass="58386">MEIVHEGMSEGIGRDETPPQRMITGATLDPMAAGVVALAVQPLLRTGEKIRAVVAEDHSQRRLHVVTQQRCISFDKRAQSIASAFEILTVVRAELTQDGIGHRADVEHSNGRFTELRTTSAQDARTLGTAVLRACNEALLHVEQLLPAEIPDPSANRMLASGQDRWSVVVSRVEIRSRDVSGVLRVLAPMLTSPVLARRSVESVSLDIIGFEDRPQELWEIAEVSTFLQHLDAQFPYWFVFLDKSEPGLQHVVNSVLPPGFSAEELSERLSTWWIPALEQIMDFAALDEEVSDILVERSLAYLRQGPGEPVAPELPSLVFAQDDLEEHEPLDAEEVMGDLAELLADLPPTWLPEPEDDLLVFLWSVLDAKGLVRHRTQVEHVRAVASVLALHKLRSRFHGYAFGGGEAEDDYQFPSASLVGRYPRAEPFWIGVHAGSDATFDAPLDPQAEPPGAVEALEELARNQYDELVPALRRTLGENALFAALLASRTEDARYPIPQAMVDELRSSDLDGRLAEAWDWLGEQGR</sequence>
<protein>
    <submittedName>
        <fullName evidence="1">Uncharacterized protein</fullName>
    </submittedName>
</protein>
<dbReference type="Proteomes" id="UP001138997">
    <property type="component" value="Unassembled WGS sequence"/>
</dbReference>
<dbReference type="RefSeq" id="WP_231440511.1">
    <property type="nucleotide sequence ID" value="NZ_JAJOMB010000004.1"/>
</dbReference>
<evidence type="ECO:0000313" key="1">
    <source>
        <dbReference type="EMBL" id="MCD5311334.1"/>
    </source>
</evidence>
<proteinExistence type="predicted"/>
<dbReference type="EMBL" id="JAJOMB010000004">
    <property type="protein sequence ID" value="MCD5311334.1"/>
    <property type="molecule type" value="Genomic_DNA"/>
</dbReference>